<protein>
    <submittedName>
        <fullName evidence="1">Uncharacterized protein</fullName>
    </submittedName>
</protein>
<dbReference type="Proteomes" id="UP000028878">
    <property type="component" value="Unassembled WGS sequence"/>
</dbReference>
<evidence type="ECO:0000313" key="2">
    <source>
        <dbReference type="Proteomes" id="UP000028878"/>
    </source>
</evidence>
<sequence length="159" mass="17724">MSIETTELARLLGTEPGFTADADSGSSMVSGLLDRHHPMAWRWLDRFGAIETLTLFPSLPVEAGELPPWRDPGWSVEWRDSPDGDALTLWWHAARGEAMLVSQIPFGELRADTVARTLRLHRDGLGVCRLRTRDTESAPAQPLREVAWPQARAMHLGFA</sequence>
<organism evidence="1 2">
    <name type="scientific">Hydrogenophaga intermedia</name>
    <dbReference type="NCBI Taxonomy" id="65786"/>
    <lineage>
        <taxon>Bacteria</taxon>
        <taxon>Pseudomonadati</taxon>
        <taxon>Pseudomonadota</taxon>
        <taxon>Betaproteobacteria</taxon>
        <taxon>Burkholderiales</taxon>
        <taxon>Comamonadaceae</taxon>
        <taxon>Hydrogenophaga</taxon>
    </lineage>
</organism>
<dbReference type="RefSeq" id="WP_009518958.1">
    <property type="nucleotide sequence ID" value="NZ_CCAE010000014.1"/>
</dbReference>
<dbReference type="EMBL" id="CCAE010000014">
    <property type="protein sequence ID" value="CDN87770.1"/>
    <property type="molecule type" value="Genomic_DNA"/>
</dbReference>
<keyword evidence="2" id="KW-1185">Reference proteome</keyword>
<dbReference type="AlphaFoldDB" id="A0A1L1PE20"/>
<accession>A0A1L1PE20</accession>
<proteinExistence type="predicted"/>
<reference evidence="2" key="2">
    <citation type="submission" date="2014-11" db="EMBL/GenBank/DDBJ databases">
        <title>Draft genome sequence of Hydrogenophaga intermedia S1.</title>
        <authorList>
            <person name="Gan H.M."/>
            <person name="Chew T.H."/>
            <person name="Stolz A."/>
        </authorList>
    </citation>
    <scope>NUCLEOTIDE SEQUENCE [LARGE SCALE GENOMIC DNA]</scope>
    <source>
        <strain evidence="2">S1</strain>
    </source>
</reference>
<reference evidence="2" key="1">
    <citation type="submission" date="2014-02" db="EMBL/GenBank/DDBJ databases">
        <authorList>
            <person name="Gan H."/>
        </authorList>
    </citation>
    <scope>NUCLEOTIDE SEQUENCE [LARGE SCALE GENOMIC DNA]</scope>
    <source>
        <strain evidence="2">S1</strain>
    </source>
</reference>
<name>A0A1L1PE20_HYDIT</name>
<gene>
    <name evidence="1" type="ORF">BN948_02196</name>
</gene>
<evidence type="ECO:0000313" key="1">
    <source>
        <dbReference type="EMBL" id="CDN87770.1"/>
    </source>
</evidence>